<organism evidence="2 4">
    <name type="scientific">Phytopseudomonas seleniipraecipitans</name>
    <dbReference type="NCBI Taxonomy" id="640205"/>
    <lineage>
        <taxon>Bacteria</taxon>
        <taxon>Pseudomonadati</taxon>
        <taxon>Pseudomonadota</taxon>
        <taxon>Gammaproteobacteria</taxon>
        <taxon>Pseudomonadales</taxon>
        <taxon>Pseudomonadaceae</taxon>
        <taxon>Phytopseudomonas</taxon>
    </lineage>
</organism>
<dbReference type="Proteomes" id="UP000243378">
    <property type="component" value="Unassembled WGS sequence"/>
</dbReference>
<dbReference type="Proteomes" id="UP000887421">
    <property type="component" value="Chromosome"/>
</dbReference>
<accession>A0A1G7UCV5</accession>
<protein>
    <submittedName>
        <fullName evidence="2">Uncharacterized protein</fullName>
    </submittedName>
</protein>
<evidence type="ECO:0000313" key="4">
    <source>
        <dbReference type="Proteomes" id="UP000243378"/>
    </source>
</evidence>
<sequence>MKFEKVDIKLLLVLISVLVLTSFLVVFFMRLAAALYIYMVGGGFEFSWAQNLILSARGGVGGGVVLGIGVWVMSKLEEKKNRKVDKK</sequence>
<reference evidence="2 4" key="1">
    <citation type="submission" date="2016-10" db="EMBL/GenBank/DDBJ databases">
        <authorList>
            <person name="de Groot N.N."/>
        </authorList>
    </citation>
    <scope>NUCLEOTIDE SEQUENCE [LARGE SCALE GENOMIC DNA]</scope>
    <source>
        <strain evidence="2 4">LMG 25475</strain>
    </source>
</reference>
<proteinExistence type="predicted"/>
<evidence type="ECO:0000313" key="2">
    <source>
        <dbReference type="EMBL" id="SDG45426.1"/>
    </source>
</evidence>
<dbReference type="STRING" id="640205.SAMN05216381_4051"/>
<evidence type="ECO:0000313" key="5">
    <source>
        <dbReference type="Proteomes" id="UP000887421"/>
    </source>
</evidence>
<keyword evidence="5" id="KW-1185">Reference proteome</keyword>
<evidence type="ECO:0000256" key="1">
    <source>
        <dbReference type="SAM" id="Phobius"/>
    </source>
</evidence>
<dbReference type="AlphaFoldDB" id="A0A1G7UCV5"/>
<feature type="transmembrane region" description="Helical" evidence="1">
    <location>
        <begin position="12"/>
        <end position="40"/>
    </location>
</feature>
<name>A0A1G7UCV5_9GAMM</name>
<evidence type="ECO:0000313" key="3">
    <source>
        <dbReference type="EMBL" id="UUD62387.1"/>
    </source>
</evidence>
<dbReference type="EMBL" id="CP076114">
    <property type="protein sequence ID" value="UUD62387.1"/>
    <property type="molecule type" value="Genomic_DNA"/>
</dbReference>
<keyword evidence="1" id="KW-0812">Transmembrane</keyword>
<feature type="transmembrane region" description="Helical" evidence="1">
    <location>
        <begin position="52"/>
        <end position="73"/>
    </location>
</feature>
<gene>
    <name evidence="3" type="ORF">D16iCDA_11810</name>
    <name evidence="2" type="ORF">SAMN05216381_4051</name>
</gene>
<dbReference type="EMBL" id="FNBM01000011">
    <property type="protein sequence ID" value="SDG45426.1"/>
    <property type="molecule type" value="Genomic_DNA"/>
</dbReference>
<dbReference type="RefSeq" id="WP_070882483.1">
    <property type="nucleotide sequence ID" value="NZ_CP076114.1"/>
</dbReference>
<reference evidence="3" key="2">
    <citation type="submission" date="2021-05" db="EMBL/GenBank/DDBJ databases">
        <title>Complete genome sequence of Pseudomonas seleniipraecipitans strain D1-6.</title>
        <authorList>
            <person name="Lafi F."/>
            <person name="Eida A."/>
            <person name="Alam I."/>
            <person name="Hert H."/>
            <person name="Saad M."/>
        </authorList>
    </citation>
    <scope>NUCLEOTIDE SEQUENCE</scope>
    <source>
        <strain evidence="3">D1-6</strain>
    </source>
</reference>
<keyword evidence="1" id="KW-0472">Membrane</keyword>
<keyword evidence="1" id="KW-1133">Transmembrane helix</keyword>